<dbReference type="Pfam" id="PF01756">
    <property type="entry name" value="ACOX"/>
    <property type="match status" value="1"/>
</dbReference>
<dbReference type="AlphaFoldDB" id="A0AAD5LVV9"/>
<keyword evidence="6" id="KW-1185">Reference proteome</keyword>
<comment type="similarity">
    <text evidence="2">Belongs to the acyl-CoA oxidase family.</text>
</comment>
<sequence length="145" mass="16874">MKEELYRLLAKIRPNAVSIVDSFDVPDRELRSVLGRRDGHVYENLYQYAKNSSLNRHDDENTALPSSPLCNDRMKCIRRYHIAETVYRRYAVDDEVARLEREGHTNRWKNSLKPSFCGIHGHSFESTSGIASDCETIITYLGWEH</sequence>
<name>A0AAD5LVV9_PARTN</name>
<dbReference type="GO" id="GO:0055088">
    <property type="term" value="P:lipid homeostasis"/>
    <property type="evidence" value="ECO:0007669"/>
    <property type="project" value="TreeGrafter"/>
</dbReference>
<dbReference type="GO" id="GO:0003997">
    <property type="term" value="F:acyl-CoA oxidase activity"/>
    <property type="evidence" value="ECO:0007669"/>
    <property type="project" value="InterPro"/>
</dbReference>
<reference evidence="5" key="1">
    <citation type="submission" date="2021-06" db="EMBL/GenBank/DDBJ databases">
        <title>Parelaphostrongylus tenuis whole genome reference sequence.</title>
        <authorList>
            <person name="Garwood T.J."/>
            <person name="Larsen P.A."/>
            <person name="Fountain-Jones N.M."/>
            <person name="Garbe J.R."/>
            <person name="Macchietto M.G."/>
            <person name="Kania S.A."/>
            <person name="Gerhold R.W."/>
            <person name="Richards J.E."/>
            <person name="Wolf T.M."/>
        </authorList>
    </citation>
    <scope>NUCLEOTIDE SEQUENCE</scope>
    <source>
        <strain evidence="5">MNPRO001-30</strain>
        <tissue evidence="5">Meninges</tissue>
    </source>
</reference>
<dbReference type="GO" id="GO:0033540">
    <property type="term" value="P:fatty acid beta-oxidation using acyl-CoA oxidase"/>
    <property type="evidence" value="ECO:0007669"/>
    <property type="project" value="TreeGrafter"/>
</dbReference>
<dbReference type="PANTHER" id="PTHR10909:SF250">
    <property type="entry name" value="PEROXISOMAL ACYL-COENZYME A OXIDASE 1"/>
    <property type="match status" value="1"/>
</dbReference>
<protein>
    <recommendedName>
        <fullName evidence="4">Acyl-CoA oxidase C-terminal domain-containing protein</fullName>
    </recommendedName>
</protein>
<evidence type="ECO:0000256" key="3">
    <source>
        <dbReference type="ARBA" id="ARBA00023002"/>
    </source>
</evidence>
<comment type="caution">
    <text evidence="5">The sequence shown here is derived from an EMBL/GenBank/DDBJ whole genome shotgun (WGS) entry which is preliminary data.</text>
</comment>
<feature type="domain" description="Acyl-CoA oxidase C-terminal" evidence="4">
    <location>
        <begin position="2"/>
        <end position="58"/>
    </location>
</feature>
<dbReference type="SUPFAM" id="SSF47203">
    <property type="entry name" value="Acyl-CoA dehydrogenase C-terminal domain-like"/>
    <property type="match status" value="1"/>
</dbReference>
<dbReference type="EMBL" id="JAHQIW010000102">
    <property type="protein sequence ID" value="KAJ1346028.1"/>
    <property type="molecule type" value="Genomic_DNA"/>
</dbReference>
<comment type="pathway">
    <text evidence="1">Lipid metabolism; peroxisomal fatty acid beta-oxidation.</text>
</comment>
<dbReference type="GO" id="GO:0005504">
    <property type="term" value="F:fatty acid binding"/>
    <property type="evidence" value="ECO:0007669"/>
    <property type="project" value="TreeGrafter"/>
</dbReference>
<evidence type="ECO:0000256" key="1">
    <source>
        <dbReference type="ARBA" id="ARBA00004846"/>
    </source>
</evidence>
<evidence type="ECO:0000259" key="4">
    <source>
        <dbReference type="Pfam" id="PF01756"/>
    </source>
</evidence>
<evidence type="ECO:0000313" key="5">
    <source>
        <dbReference type="EMBL" id="KAJ1346028.1"/>
    </source>
</evidence>
<evidence type="ECO:0000256" key="2">
    <source>
        <dbReference type="ARBA" id="ARBA00006288"/>
    </source>
</evidence>
<accession>A0AAD5LVV9</accession>
<dbReference type="InterPro" id="IPR002655">
    <property type="entry name" value="Acyl-CoA_oxidase_C"/>
</dbReference>
<dbReference type="GO" id="GO:0005777">
    <property type="term" value="C:peroxisome"/>
    <property type="evidence" value="ECO:0007669"/>
    <property type="project" value="InterPro"/>
</dbReference>
<dbReference type="Proteomes" id="UP001196413">
    <property type="component" value="Unassembled WGS sequence"/>
</dbReference>
<dbReference type="InterPro" id="IPR012258">
    <property type="entry name" value="Acyl-CoA_oxidase"/>
</dbReference>
<evidence type="ECO:0000313" key="6">
    <source>
        <dbReference type="Proteomes" id="UP001196413"/>
    </source>
</evidence>
<keyword evidence="3" id="KW-0560">Oxidoreductase</keyword>
<dbReference type="GO" id="GO:0071949">
    <property type="term" value="F:FAD binding"/>
    <property type="evidence" value="ECO:0007669"/>
    <property type="project" value="InterPro"/>
</dbReference>
<dbReference type="InterPro" id="IPR036250">
    <property type="entry name" value="AcylCo_DH-like_C"/>
</dbReference>
<dbReference type="PANTHER" id="PTHR10909">
    <property type="entry name" value="ELECTRON TRANSPORT OXIDOREDUCTASE"/>
    <property type="match status" value="1"/>
</dbReference>
<gene>
    <name evidence="5" type="ORF">KIN20_000694</name>
</gene>
<organism evidence="5 6">
    <name type="scientific">Parelaphostrongylus tenuis</name>
    <name type="common">Meningeal worm</name>
    <dbReference type="NCBI Taxonomy" id="148309"/>
    <lineage>
        <taxon>Eukaryota</taxon>
        <taxon>Metazoa</taxon>
        <taxon>Ecdysozoa</taxon>
        <taxon>Nematoda</taxon>
        <taxon>Chromadorea</taxon>
        <taxon>Rhabditida</taxon>
        <taxon>Rhabditina</taxon>
        <taxon>Rhabditomorpha</taxon>
        <taxon>Strongyloidea</taxon>
        <taxon>Metastrongylidae</taxon>
        <taxon>Parelaphostrongylus</taxon>
    </lineage>
</organism>
<proteinExistence type="inferred from homology"/>